<accession>A0A5B8Y8F5</accession>
<evidence type="ECO:0000256" key="1">
    <source>
        <dbReference type="ARBA" id="ARBA00022670"/>
    </source>
</evidence>
<dbReference type="InterPro" id="IPR021190">
    <property type="entry name" value="Pept_M10A"/>
</dbReference>
<evidence type="ECO:0000256" key="2">
    <source>
        <dbReference type="ARBA" id="ARBA00022723"/>
    </source>
</evidence>
<dbReference type="InterPro" id="IPR024079">
    <property type="entry name" value="MetalloPept_cat_dom_sf"/>
</dbReference>
<evidence type="ECO:0000256" key="5">
    <source>
        <dbReference type="SAM" id="Phobius"/>
    </source>
</evidence>
<dbReference type="GO" id="GO:0006508">
    <property type="term" value="P:proteolysis"/>
    <property type="evidence" value="ECO:0007669"/>
    <property type="project" value="UniProtKB-KW"/>
</dbReference>
<keyword evidence="1 7" id="KW-0645">Protease</keyword>
<sequence length="264" mass="28768">MTCYETGPYACRTGETPKPVVWPYACQPYYVNEIGTSNADTPAGLSDDLLDAVKLSFEEWNQVGCSRMQMNFGGRTDVTEARFNQGPGAQNLNLVVWREENWNQVASNSTFALTSVSYNPNTGEIADADIEINAEIYTISVVDPVEANAVDLRNTLVHEIGHFIGLDHTPVEEATMYRSADIGETEKRTLHQDDIDGICHIYPASEIGASACDEPPEDVRCVNCDDDDNGGCCATTPAPAPTGLAWLIGAGGLLLAAGWRRRRF</sequence>
<gene>
    <name evidence="7" type="ORF">FIV42_20465</name>
</gene>
<reference evidence="7 8" key="1">
    <citation type="submission" date="2019-06" db="EMBL/GenBank/DDBJ databases">
        <title>Persicimonas caeni gen. nov., sp. nov., a predatory bacterium isolated from solar saltern.</title>
        <authorList>
            <person name="Wang S."/>
        </authorList>
    </citation>
    <scope>NUCLEOTIDE SEQUENCE [LARGE SCALE GENOMIC DNA]</scope>
    <source>
        <strain evidence="7 8">YN101</strain>
    </source>
</reference>
<dbReference type="Gene3D" id="3.40.390.10">
    <property type="entry name" value="Collagenase (Catalytic Domain)"/>
    <property type="match status" value="1"/>
</dbReference>
<dbReference type="SUPFAM" id="SSF55486">
    <property type="entry name" value="Metalloproteases ('zincins'), catalytic domain"/>
    <property type="match status" value="1"/>
</dbReference>
<feature type="domain" description="Peptidase metallopeptidase" evidence="6">
    <location>
        <begin position="18"/>
        <end position="204"/>
    </location>
</feature>
<evidence type="ECO:0000313" key="7">
    <source>
        <dbReference type="EMBL" id="QDG53030.1"/>
    </source>
</evidence>
<dbReference type="GO" id="GO:0004222">
    <property type="term" value="F:metalloendopeptidase activity"/>
    <property type="evidence" value="ECO:0007669"/>
    <property type="project" value="InterPro"/>
</dbReference>
<dbReference type="Proteomes" id="UP000315995">
    <property type="component" value="Chromosome"/>
</dbReference>
<dbReference type="PANTHER" id="PTHR10201:SF213">
    <property type="entry name" value="METALLOENDOPROTEINASE 2-MMP-LIKE"/>
    <property type="match status" value="1"/>
</dbReference>
<evidence type="ECO:0000256" key="3">
    <source>
        <dbReference type="ARBA" id="ARBA00022801"/>
    </source>
</evidence>
<dbReference type="InterPro" id="IPR006026">
    <property type="entry name" value="Peptidase_Metallo"/>
</dbReference>
<evidence type="ECO:0000313" key="8">
    <source>
        <dbReference type="Proteomes" id="UP000315995"/>
    </source>
</evidence>
<keyword evidence="3" id="KW-0378">Hydrolase</keyword>
<dbReference type="RefSeq" id="WP_141199491.1">
    <property type="nucleotide sequence ID" value="NZ_CP041186.1"/>
</dbReference>
<dbReference type="PANTHER" id="PTHR10201">
    <property type="entry name" value="MATRIX METALLOPROTEINASE"/>
    <property type="match status" value="1"/>
</dbReference>
<dbReference type="InterPro" id="IPR024038">
    <property type="entry name" value="MYXO-CTERM"/>
</dbReference>
<accession>A0A4Y6PXR9</accession>
<dbReference type="OrthoDB" id="5516015at2"/>
<dbReference type="InterPro" id="IPR001818">
    <property type="entry name" value="Pept_M10_metallopeptidase"/>
</dbReference>
<dbReference type="GO" id="GO:0031012">
    <property type="term" value="C:extracellular matrix"/>
    <property type="evidence" value="ECO:0007669"/>
    <property type="project" value="InterPro"/>
</dbReference>
<keyword evidence="2" id="KW-0479">Metal-binding</keyword>
<keyword evidence="7" id="KW-0482">Metalloprotease</keyword>
<evidence type="ECO:0000256" key="4">
    <source>
        <dbReference type="ARBA" id="ARBA00022833"/>
    </source>
</evidence>
<feature type="transmembrane region" description="Helical" evidence="5">
    <location>
        <begin position="243"/>
        <end position="259"/>
    </location>
</feature>
<dbReference type="Pfam" id="PF00413">
    <property type="entry name" value="Peptidase_M10"/>
    <property type="match status" value="1"/>
</dbReference>
<dbReference type="AlphaFoldDB" id="A0A4Y6PXR9"/>
<keyword evidence="5" id="KW-0812">Transmembrane</keyword>
<protein>
    <submittedName>
        <fullName evidence="7">Matrixin family metalloprotease</fullName>
    </submittedName>
</protein>
<evidence type="ECO:0000259" key="6">
    <source>
        <dbReference type="SMART" id="SM00235"/>
    </source>
</evidence>
<keyword evidence="5" id="KW-0472">Membrane</keyword>
<dbReference type="GO" id="GO:0030198">
    <property type="term" value="P:extracellular matrix organization"/>
    <property type="evidence" value="ECO:0007669"/>
    <property type="project" value="TreeGrafter"/>
</dbReference>
<keyword evidence="5" id="KW-1133">Transmembrane helix</keyword>
<dbReference type="PRINTS" id="PR00138">
    <property type="entry name" value="MATRIXIN"/>
</dbReference>
<keyword evidence="8" id="KW-1185">Reference proteome</keyword>
<name>A0A4Y6PXR9_PERCE</name>
<dbReference type="NCBIfam" id="TIGR03901">
    <property type="entry name" value="MYXO-CTERM"/>
    <property type="match status" value="1"/>
</dbReference>
<organism evidence="7 8">
    <name type="scientific">Persicimonas caeni</name>
    <dbReference type="NCBI Taxonomy" id="2292766"/>
    <lineage>
        <taxon>Bacteria</taxon>
        <taxon>Deltaproteobacteria</taxon>
        <taxon>Bradymonadales</taxon>
        <taxon>Bradymonadaceae</taxon>
        <taxon>Persicimonas</taxon>
    </lineage>
</organism>
<dbReference type="GO" id="GO:0030574">
    <property type="term" value="P:collagen catabolic process"/>
    <property type="evidence" value="ECO:0007669"/>
    <property type="project" value="TreeGrafter"/>
</dbReference>
<dbReference type="EMBL" id="CP041186">
    <property type="protein sequence ID" value="QDG53030.1"/>
    <property type="molecule type" value="Genomic_DNA"/>
</dbReference>
<proteinExistence type="predicted"/>
<dbReference type="SMART" id="SM00235">
    <property type="entry name" value="ZnMc"/>
    <property type="match status" value="1"/>
</dbReference>
<keyword evidence="4" id="KW-0862">Zinc</keyword>
<dbReference type="GO" id="GO:0008270">
    <property type="term" value="F:zinc ion binding"/>
    <property type="evidence" value="ECO:0007669"/>
    <property type="project" value="InterPro"/>
</dbReference>